<dbReference type="InParanoid" id="A0A162PY25"/>
<dbReference type="VEuPathDB" id="FungiDB:PHYBLDRAFT_166542"/>
<dbReference type="GeneID" id="28996339"/>
<keyword evidence="2" id="KW-1185">Reference proteome</keyword>
<gene>
    <name evidence="1" type="ORF">PHYBLDRAFT_166542</name>
</gene>
<dbReference type="AlphaFoldDB" id="A0A162PY25"/>
<name>A0A162PY25_PHYB8</name>
<dbReference type="Proteomes" id="UP000077315">
    <property type="component" value="Unassembled WGS sequence"/>
</dbReference>
<reference evidence="2" key="1">
    <citation type="submission" date="2015-06" db="EMBL/GenBank/DDBJ databases">
        <title>Expansion of signal transduction pathways in fungi by whole-genome duplication.</title>
        <authorList>
            <consortium name="DOE Joint Genome Institute"/>
            <person name="Corrochano L.M."/>
            <person name="Kuo A."/>
            <person name="Marcet-Houben M."/>
            <person name="Polaino S."/>
            <person name="Salamov A."/>
            <person name="Villalobos J.M."/>
            <person name="Alvarez M.I."/>
            <person name="Avalos J."/>
            <person name="Benito E.P."/>
            <person name="Benoit I."/>
            <person name="Burger G."/>
            <person name="Camino L.P."/>
            <person name="Canovas D."/>
            <person name="Cerda-Olmedo E."/>
            <person name="Cheng J.-F."/>
            <person name="Dominguez A."/>
            <person name="Elias M."/>
            <person name="Eslava A.P."/>
            <person name="Glaser F."/>
            <person name="Grimwood J."/>
            <person name="Gutierrez G."/>
            <person name="Heitman J."/>
            <person name="Henrissat B."/>
            <person name="Iturriaga E.A."/>
            <person name="Lang B.F."/>
            <person name="Lavin J.L."/>
            <person name="Lee S."/>
            <person name="Li W."/>
            <person name="Lindquist E."/>
            <person name="Lopez-Garcia S."/>
            <person name="Luque E.M."/>
            <person name="Marcos A.T."/>
            <person name="Martin J."/>
            <person name="McCluskey K."/>
            <person name="Medina H.R."/>
            <person name="Miralles-Duran A."/>
            <person name="Miyazaki A."/>
            <person name="Munoz-Torres E."/>
            <person name="Oguiza J.A."/>
            <person name="Ohm R."/>
            <person name="Olmedo M."/>
            <person name="Orejas M."/>
            <person name="Ortiz-Castellanos L."/>
            <person name="Pisabarro A.G."/>
            <person name="Rodriguez-Romero J."/>
            <person name="Ruiz-Herrera J."/>
            <person name="Ruiz-Vazquez R."/>
            <person name="Sanz C."/>
            <person name="Schackwitz W."/>
            <person name="Schmutz J."/>
            <person name="Shahriari M."/>
            <person name="Shelest E."/>
            <person name="Silva-Franco F."/>
            <person name="Soanes D."/>
            <person name="Syed K."/>
            <person name="Tagua V.G."/>
            <person name="Talbot N.J."/>
            <person name="Thon M."/>
            <person name="De vries R.P."/>
            <person name="Wiebenga A."/>
            <person name="Yadav J.S."/>
            <person name="Braun E.L."/>
            <person name="Baker S."/>
            <person name="Garre V."/>
            <person name="Horwitz B."/>
            <person name="Torres-Martinez S."/>
            <person name="Idnurm A."/>
            <person name="Herrera-Estrella A."/>
            <person name="Gabaldon T."/>
            <person name="Grigoriev I.V."/>
        </authorList>
    </citation>
    <scope>NUCLEOTIDE SEQUENCE [LARGE SCALE GENOMIC DNA]</scope>
    <source>
        <strain evidence="2">NRRL 1555(-)</strain>
    </source>
</reference>
<evidence type="ECO:0000313" key="1">
    <source>
        <dbReference type="EMBL" id="OAD75286.1"/>
    </source>
</evidence>
<accession>A0A162PY25</accession>
<organism evidence="1 2">
    <name type="scientific">Phycomyces blakesleeanus (strain ATCC 8743b / DSM 1359 / FGSC 10004 / NBRC 33097 / NRRL 1555)</name>
    <dbReference type="NCBI Taxonomy" id="763407"/>
    <lineage>
        <taxon>Eukaryota</taxon>
        <taxon>Fungi</taxon>
        <taxon>Fungi incertae sedis</taxon>
        <taxon>Mucoromycota</taxon>
        <taxon>Mucoromycotina</taxon>
        <taxon>Mucoromycetes</taxon>
        <taxon>Mucorales</taxon>
        <taxon>Phycomycetaceae</taxon>
        <taxon>Phycomyces</taxon>
    </lineage>
</organism>
<proteinExistence type="predicted"/>
<protein>
    <submittedName>
        <fullName evidence="1">Uncharacterized protein</fullName>
    </submittedName>
</protein>
<dbReference type="RefSeq" id="XP_018293326.1">
    <property type="nucleotide sequence ID" value="XM_018435433.1"/>
</dbReference>
<dbReference type="EMBL" id="KV440977">
    <property type="protein sequence ID" value="OAD75286.1"/>
    <property type="molecule type" value="Genomic_DNA"/>
</dbReference>
<sequence>MRLIKIKEKKSQRRHCSIFYIERPYFTELQVKHMKFTSSLLTLYTLYVSLKYNKINNTASSTSHQINCRLVAVARSELANATCAPLVQAQEPVVPVALVALVAPVVPVASTNPNLSLLLEQVLTVVEIINAYVKKPDLKSTDEEIIAENNTRPGWSLMTGFMSTHNQALAIALILYLKKQEDSFGIHSNDFGRIVKNHYRNQSHISNTAADLIAAHNQKARRYGRKKILLKRRELAYKQYKQNINTLMEITD</sequence>
<evidence type="ECO:0000313" key="2">
    <source>
        <dbReference type="Proteomes" id="UP000077315"/>
    </source>
</evidence>